<dbReference type="SMART" id="SM01387">
    <property type="entry name" value="Ribosomal_S15"/>
    <property type="match status" value="1"/>
</dbReference>
<proteinExistence type="inferred from homology"/>
<evidence type="ECO:0000256" key="2">
    <source>
        <dbReference type="ARBA" id="ARBA00023274"/>
    </source>
</evidence>
<dbReference type="PANTHER" id="PTHR23321:SF26">
    <property type="entry name" value="SMALL RIBOSOMAL SUBUNIT PROTEIN US15M"/>
    <property type="match status" value="1"/>
</dbReference>
<keyword evidence="4 6" id="KW-0694">RNA-binding</keyword>
<comment type="function">
    <text evidence="4">Forms an intersubunit bridge (bridge B4) with the 23S rRNA of the 50S subunit in the ribosome.</text>
</comment>
<dbReference type="Gene3D" id="6.10.250.3130">
    <property type="match status" value="1"/>
</dbReference>
<dbReference type="InterPro" id="IPR009068">
    <property type="entry name" value="uS15_NS1_RNA-bd_sf"/>
</dbReference>
<dbReference type="EMBL" id="CBDS010000087">
    <property type="protein sequence ID" value="CDB46448.1"/>
    <property type="molecule type" value="Genomic_DNA"/>
</dbReference>
<evidence type="ECO:0000256" key="1">
    <source>
        <dbReference type="ARBA" id="ARBA00022980"/>
    </source>
</evidence>
<evidence type="ECO:0000313" key="7">
    <source>
        <dbReference type="EMBL" id="CDB46448.1"/>
    </source>
</evidence>
<organism evidence="7">
    <name type="scientific">Phascolarctobacterium faecium</name>
    <dbReference type="NCBI Taxonomy" id="33025"/>
    <lineage>
        <taxon>Bacteria</taxon>
        <taxon>Bacillati</taxon>
        <taxon>Bacillota</taxon>
        <taxon>Negativicutes</taxon>
        <taxon>Acidaminococcales</taxon>
        <taxon>Acidaminococcaceae</taxon>
        <taxon>Phascolarctobacterium</taxon>
    </lineage>
</organism>
<dbReference type="EMBL" id="WNBW01000001">
    <property type="protein sequence ID" value="MTU03357.1"/>
    <property type="molecule type" value="Genomic_DNA"/>
</dbReference>
<comment type="caution">
    <text evidence="7">The sequence shown here is derived from an EMBL/GenBank/DDBJ whole genome shotgun (WGS) entry which is preliminary data.</text>
</comment>
<dbReference type="Proteomes" id="UP000443070">
    <property type="component" value="Unassembled WGS sequence"/>
</dbReference>
<name>A0A3G9HFI1_9FIRM</name>
<protein>
    <recommendedName>
        <fullName evidence="4">Small ribosomal subunit protein uS15</fullName>
    </recommendedName>
</protein>
<dbReference type="InterPro" id="IPR005290">
    <property type="entry name" value="Ribosomal_uS15_bac-type"/>
</dbReference>
<evidence type="ECO:0000256" key="3">
    <source>
        <dbReference type="ARBA" id="ARBA00064542"/>
    </source>
</evidence>
<comment type="similarity">
    <text evidence="4 5">Belongs to the universal ribosomal protein uS15 family.</text>
</comment>
<comment type="subunit">
    <text evidence="3 4">Part of the 30S ribosomal subunit. Forms a bridge to the 50S subunit in the 70S ribosome, contacting the 23S rRNA.</text>
</comment>
<evidence type="ECO:0000256" key="5">
    <source>
        <dbReference type="RuleBase" id="RU003919"/>
    </source>
</evidence>
<reference evidence="10 11" key="2">
    <citation type="journal article" date="2019" name="Nat. Med.">
        <title>A library of human gut bacterial isolates paired with longitudinal multiomics data enables mechanistic microbiome research.</title>
        <authorList>
            <person name="Poyet M."/>
            <person name="Groussin M."/>
            <person name="Gibbons S.M."/>
            <person name="Avila-Pacheco J."/>
            <person name="Jiang X."/>
            <person name="Kearney S.M."/>
            <person name="Perrotta A.R."/>
            <person name="Berdy B."/>
            <person name="Zhao S."/>
            <person name="Lieberman T.D."/>
            <person name="Swanson P.K."/>
            <person name="Smith M."/>
            <person name="Roesemann S."/>
            <person name="Alexander J.E."/>
            <person name="Rich S.A."/>
            <person name="Livny J."/>
            <person name="Vlamakis H."/>
            <person name="Clish C."/>
            <person name="Bullock K."/>
            <person name="Deik A."/>
            <person name="Scott J."/>
            <person name="Pierce K.A."/>
            <person name="Xavier R.J."/>
            <person name="Alm E.J."/>
        </authorList>
    </citation>
    <scope>NUCLEOTIDE SEQUENCE [LARGE SCALE GENOMIC DNA]</scope>
    <source>
        <strain evidence="8 11">BIOML-A13</strain>
        <strain evidence="9 10">BIOML-A3</strain>
    </source>
</reference>
<dbReference type="Pfam" id="PF00312">
    <property type="entry name" value="Ribosomal_S15"/>
    <property type="match status" value="1"/>
</dbReference>
<dbReference type="AlphaFoldDB" id="A0A3G9HFI1"/>
<accession>R6I8D2</accession>
<keyword evidence="2 4" id="KW-0687">Ribonucleoprotein</keyword>
<dbReference type="RefSeq" id="WP_021718404.1">
    <property type="nucleotide sequence ID" value="NZ_AP019004.1"/>
</dbReference>
<dbReference type="GO" id="GO:0022627">
    <property type="term" value="C:cytosolic small ribosomal subunit"/>
    <property type="evidence" value="ECO:0007669"/>
    <property type="project" value="TreeGrafter"/>
</dbReference>
<dbReference type="GO" id="GO:0019843">
    <property type="term" value="F:rRNA binding"/>
    <property type="evidence" value="ECO:0007669"/>
    <property type="project" value="UniProtKB-UniRule"/>
</dbReference>
<gene>
    <name evidence="4 8" type="primary">rpsO</name>
    <name evidence="7" type="ORF">BN533_01504</name>
    <name evidence="8" type="ORF">GMD11_02940</name>
    <name evidence="9" type="ORF">GMD18_02940</name>
</gene>
<accession>A0A3G9HFI1</accession>
<dbReference type="OrthoDB" id="9799262at2"/>
<dbReference type="HAMAP" id="MF_01343_B">
    <property type="entry name" value="Ribosomal_uS15_B"/>
    <property type="match status" value="1"/>
</dbReference>
<keyword evidence="10" id="KW-1185">Reference proteome</keyword>
<dbReference type="Gene3D" id="1.10.287.10">
    <property type="entry name" value="S15/NS1, RNA-binding"/>
    <property type="match status" value="1"/>
</dbReference>
<dbReference type="CDD" id="cd00353">
    <property type="entry name" value="Ribosomal_S15p_S13e"/>
    <property type="match status" value="1"/>
</dbReference>
<comment type="function">
    <text evidence="4 6">One of the primary rRNA binding proteins, it binds directly to 16S rRNA where it helps nucleate assembly of the platform of the 30S subunit by binding and bridging several RNA helices of the 16S rRNA.</text>
</comment>
<keyword evidence="4 6" id="KW-0699">rRNA-binding</keyword>
<dbReference type="NCBIfam" id="TIGR00952">
    <property type="entry name" value="S15_bact"/>
    <property type="match status" value="1"/>
</dbReference>
<dbReference type="GeneID" id="49407235"/>
<evidence type="ECO:0000256" key="6">
    <source>
        <dbReference type="RuleBase" id="RU004524"/>
    </source>
</evidence>
<dbReference type="Proteomes" id="UP000484547">
    <property type="component" value="Unassembled WGS sequence"/>
</dbReference>
<dbReference type="PANTHER" id="PTHR23321">
    <property type="entry name" value="RIBOSOMAL PROTEIN S15, BACTERIAL AND ORGANELLAR"/>
    <property type="match status" value="1"/>
</dbReference>
<dbReference type="SUPFAM" id="SSF47060">
    <property type="entry name" value="S15/NS1 RNA-binding domain"/>
    <property type="match status" value="1"/>
</dbReference>
<evidence type="ECO:0000313" key="8">
    <source>
        <dbReference type="EMBL" id="MTT75225.1"/>
    </source>
</evidence>
<dbReference type="PROSITE" id="PS00362">
    <property type="entry name" value="RIBOSOMAL_S15"/>
    <property type="match status" value="1"/>
</dbReference>
<sequence>MLTAERKQQLILENARHEGDTGSPEVQIAVLSERIKYLTEHLKEHKKDHHSRRGLLKMVGQRRGLLNYLMAKDIERYRAIIAKLGIRK</sequence>
<dbReference type="EMBL" id="WNBM01000001">
    <property type="protein sequence ID" value="MTT75225.1"/>
    <property type="molecule type" value="Genomic_DNA"/>
</dbReference>
<dbReference type="InterPro" id="IPR000589">
    <property type="entry name" value="Ribosomal_uS15"/>
</dbReference>
<keyword evidence="1 4" id="KW-0689">Ribosomal protein</keyword>
<evidence type="ECO:0000256" key="4">
    <source>
        <dbReference type="HAMAP-Rule" id="MF_01343"/>
    </source>
</evidence>
<dbReference type="FunFam" id="1.10.287.10:FF:000002">
    <property type="entry name" value="30S ribosomal protein S15"/>
    <property type="match status" value="1"/>
</dbReference>
<dbReference type="GO" id="GO:0006412">
    <property type="term" value="P:translation"/>
    <property type="evidence" value="ECO:0007669"/>
    <property type="project" value="UniProtKB-UniRule"/>
</dbReference>
<dbReference type="GO" id="GO:0003735">
    <property type="term" value="F:structural constituent of ribosome"/>
    <property type="evidence" value="ECO:0007669"/>
    <property type="project" value="InterPro"/>
</dbReference>
<evidence type="ECO:0000313" key="9">
    <source>
        <dbReference type="EMBL" id="MTU03357.1"/>
    </source>
</evidence>
<evidence type="ECO:0000313" key="10">
    <source>
        <dbReference type="Proteomes" id="UP000443070"/>
    </source>
</evidence>
<reference evidence="7" key="1">
    <citation type="submission" date="2012-11" db="EMBL/GenBank/DDBJ databases">
        <title>Dependencies among metagenomic species, viruses, plasmids and units of genetic variation.</title>
        <authorList>
            <person name="Nielsen H.B."/>
            <person name="Almeida M."/>
            <person name="Juncker A.S."/>
            <person name="Rasmussen S."/>
            <person name="Li J."/>
            <person name="Sunagawa S."/>
            <person name="Plichta D."/>
            <person name="Gautier L."/>
            <person name="Le Chatelier E."/>
            <person name="Peletier E."/>
            <person name="Bonde I."/>
            <person name="Nielsen T."/>
            <person name="Manichanh C."/>
            <person name="Arumugam M."/>
            <person name="Batto J."/>
            <person name="Santos M.B.Q.D."/>
            <person name="Blom N."/>
            <person name="Borruel N."/>
            <person name="Burgdorf K.S."/>
            <person name="Boumezbeur F."/>
            <person name="Casellas F."/>
            <person name="Dore J."/>
            <person name="Guarner F."/>
            <person name="Hansen T."/>
            <person name="Hildebrand F."/>
            <person name="Kaas R.S."/>
            <person name="Kennedy S."/>
            <person name="Kristiansen K."/>
            <person name="Kultima J.R."/>
            <person name="Leonard P."/>
            <person name="Levenez F."/>
            <person name="Lund O."/>
            <person name="Moumen B."/>
            <person name="Le Paslier D."/>
            <person name="Pons N."/>
            <person name="Pedersen O."/>
            <person name="Prifti E."/>
            <person name="Qin J."/>
            <person name="Raes J."/>
            <person name="Tap J."/>
            <person name="Tims S."/>
            <person name="Ussery D.W."/>
            <person name="Yamada T."/>
            <person name="MetaHit consortium"/>
            <person name="Renault P."/>
            <person name="Sicheritz-Ponten T."/>
            <person name="Bork P."/>
            <person name="Wang J."/>
            <person name="Brunak S."/>
            <person name="Ehrlich S.D."/>
        </authorList>
    </citation>
    <scope>NUCLEOTIDE SEQUENCE [LARGE SCALE GENOMIC DNA]</scope>
</reference>
<evidence type="ECO:0000313" key="11">
    <source>
        <dbReference type="Proteomes" id="UP000484547"/>
    </source>
</evidence>